<dbReference type="InterPro" id="IPR002890">
    <property type="entry name" value="MG2"/>
</dbReference>
<comment type="subcellular location">
    <subcellularLocation>
        <location evidence="1">Membrane</location>
        <topology evidence="1">Single-pass membrane protein</topology>
    </subcellularLocation>
</comment>
<dbReference type="Proteomes" id="UP000245535">
    <property type="component" value="Unassembled WGS sequence"/>
</dbReference>
<evidence type="ECO:0000256" key="4">
    <source>
        <dbReference type="ARBA" id="ARBA00022729"/>
    </source>
</evidence>
<evidence type="ECO:0000313" key="11">
    <source>
        <dbReference type="Proteomes" id="UP000245535"/>
    </source>
</evidence>
<keyword evidence="7" id="KW-0472">Membrane</keyword>
<dbReference type="PANTHER" id="PTHR11412:SF136">
    <property type="entry name" value="CD109 ANTIGEN"/>
    <property type="match status" value="1"/>
</dbReference>
<dbReference type="SUPFAM" id="SSF48239">
    <property type="entry name" value="Terpenoid cyclases/Protein prenyltransferases"/>
    <property type="match status" value="1"/>
</dbReference>
<dbReference type="PANTHER" id="PTHR11412">
    <property type="entry name" value="MACROGLOBULIN / COMPLEMENT"/>
    <property type="match status" value="1"/>
</dbReference>
<evidence type="ECO:0000256" key="6">
    <source>
        <dbReference type="ARBA" id="ARBA00022989"/>
    </source>
</evidence>
<dbReference type="RefSeq" id="WP_109616820.1">
    <property type="nucleotide sequence ID" value="NZ_QGDO01000002.1"/>
</dbReference>
<gene>
    <name evidence="10" type="ORF">BC781_102235</name>
</gene>
<dbReference type="SMART" id="SM01360">
    <property type="entry name" value="A2M"/>
    <property type="match status" value="1"/>
</dbReference>
<evidence type="ECO:0000313" key="10">
    <source>
        <dbReference type="EMBL" id="PWJ42690.1"/>
    </source>
</evidence>
<organism evidence="10 11">
    <name type="scientific">Sediminitomix flava</name>
    <dbReference type="NCBI Taxonomy" id="379075"/>
    <lineage>
        <taxon>Bacteria</taxon>
        <taxon>Pseudomonadati</taxon>
        <taxon>Bacteroidota</taxon>
        <taxon>Cytophagia</taxon>
        <taxon>Cytophagales</taxon>
        <taxon>Flammeovirgaceae</taxon>
        <taxon>Sediminitomix</taxon>
    </lineage>
</organism>
<name>A0A315ZBF0_SEDFL</name>
<dbReference type="InterPro" id="IPR001599">
    <property type="entry name" value="Macroglobln_a2"/>
</dbReference>
<proteinExistence type="inferred from homology"/>
<dbReference type="Gene3D" id="2.60.40.690">
    <property type="entry name" value="Alpha-macroglobulin, receptor-binding domain"/>
    <property type="match status" value="1"/>
</dbReference>
<evidence type="ECO:0000256" key="7">
    <source>
        <dbReference type="ARBA" id="ARBA00023136"/>
    </source>
</evidence>
<evidence type="ECO:0000256" key="1">
    <source>
        <dbReference type="ARBA" id="ARBA00004167"/>
    </source>
</evidence>
<dbReference type="InterPro" id="IPR008930">
    <property type="entry name" value="Terpenoid_cyclase/PrenylTrfase"/>
</dbReference>
<accession>A0A315ZBF0</accession>
<evidence type="ECO:0000256" key="3">
    <source>
        <dbReference type="ARBA" id="ARBA00022692"/>
    </source>
</evidence>
<dbReference type="CDD" id="cd02891">
    <property type="entry name" value="A2M_like"/>
    <property type="match status" value="1"/>
</dbReference>
<dbReference type="EMBL" id="QGDO01000002">
    <property type="protein sequence ID" value="PWJ42690.1"/>
    <property type="molecule type" value="Genomic_DNA"/>
</dbReference>
<evidence type="ECO:0000259" key="9">
    <source>
        <dbReference type="PROSITE" id="PS52015"/>
    </source>
</evidence>
<keyword evidence="6" id="KW-1133">Transmembrane helix</keyword>
<dbReference type="GO" id="GO:0055085">
    <property type="term" value="P:transmembrane transport"/>
    <property type="evidence" value="ECO:0007669"/>
    <property type="project" value="InterPro"/>
</dbReference>
<comment type="similarity">
    <text evidence="2">Belongs to the protease inhibitor I39 (alpha-2-macroglobulin) family. Bacterial alpha-2-macroglobulin subfamily.</text>
</comment>
<sequence>MKSLLLILFNVILIQHLILAQENQVPDKIYIQTDKPVYKPGETLWFSAFLLGGSTHTIQESSDIVYVDVISPKGDLVESLTLVCVDGQGAGDYHFSSSMSGGIYTLKAYTKWMQNFGEACVYEKKIQVQAIVKPRLLSKLDFHKKGYGAGAEVQATLDLKDLKDRSIAYRNLTYTVKVNDGVVNTGSVKTNREGRALLSFSLPNELTTDDIFLSIQIPHEGTIEGLLCKVPILNTNEIDLQFLPEGGHWAEGIRTRMGFKAIDTKGEPVYVKGEIVNEEGQHICDFESFHDGMGAFEIKPAQEPYFALITEPKLEIDRIALPEVEQKAFILNVFPLDQGTKVRINAPYATKVVLNAKMGGEEVDQFCYSLKEGNNEFSLDFSGFPMGILTLGLHLQEQKMILAERSLFINKASQLAINITSSKEKYLPHEKVELLVETSDQNGGNIAAFLSLAVVNDKVLSLADDRSADLISTMFLTSELKGDIHEPNFYFEPKEEKADQALDYLMMTQAWTKYANAWATKWDAQKKLKKEKSIVKGRLLDYRTEKLYKHTRLYIPELDREVKTDKDGIFVIENIDLSSPKYIRLADSLKTPLPTTGFLRFYTDRAYTGKYLKGKVIDQDTGKPIEHAYVNESYIGHKYGEKGTYELPLFDDLEGVKLTISAQNYNSITVSLDRIDDLSKIQVHALKKIPKRQQSELIELPIVEEIPDIFSIVAEHDVDAVPEEEEQTFILYDQVFLPTSQPDEADLAIEYQESVESFMDVSEDEEVVDDIFEIVEAVAAPEGGMSNFLGSISKSISYPYAAKMMEIEGKVYVQFVVSKSGKLEDIKVVRGIGVGCDEEAIRAISNSTVKWKPATQRGRKVRQRIIIPINFKLASSPKESEYKDKRMPYLELINSRKSIFGQAGLLYKAREFYVPKYKKKALKRTDFRETIYWNPRLKTNDQGVAKVEFPTSSEITSFQVLAQGHNGYGLLGKGETHIYTEAPLAISYKSPAYMVDGDIMNLPLIIQNNGDQDLEVFLKDSLSSNLTKKFEMPQKVFIKSGETQTVTLAFEAKYDGQFGQLDLQIKGGSFEDQQSQTFKILPRGYLTQLSISGKHKLQEYHFDLGKDVVPNSIRAYVKAYPDMVGTLMHGIGELIREPYGCFEQTSAITYPNLLVLSFLQDRNDIALTVKKRARDLIEKGYQRLIGFEVDGRGFDWFGKGPANMRLSALGLMEFTDMKEVYPDVDSDMIERTRSFLLSQRDGKGGYTKGYGYYGQNTAFAEAYITLALVSTGQKDLALEIDKVYENAITSKDNYLKALAWNVLMYANDARAKEIENQVFFRARKMGWESINGKESVFGCYLEYQNTEIVAYMLQAMMLNKYTDHKLLSDGINYLLSMRSPYGFGSTTATVQVLKTLVQYQKRNPEPAQLGDFEFTVNGNESELLRKTGLNNILQSTNFGGLLASVDNKIGIAYSSDAIPYHIAVDYHTYRPVSSKNCPVSFKLNLEKELVRLGETVLLNVELKNEKNEAQPMTMVKIGIPSGLSLQTWQLKEMQEQSLFDFYEIKDHYLFLYFIEMNKKETKQLSFALKSEFVGDFNGPANAAYLYYNASEKQWEKGLDIKVVPNDLKGDVN</sequence>
<keyword evidence="3" id="KW-0812">Transmembrane</keyword>
<dbReference type="InterPro" id="IPR009048">
    <property type="entry name" value="A-macroglobulin_rcpt-bd"/>
</dbReference>
<protein>
    <submittedName>
        <fullName evidence="10">TonB family protein</fullName>
    </submittedName>
</protein>
<feature type="domain" description="TonB C-terminal" evidence="9">
    <location>
        <begin position="783"/>
        <end position="880"/>
    </location>
</feature>
<keyword evidence="11" id="KW-1185">Reference proteome</keyword>
<dbReference type="NCBIfam" id="TIGR01352">
    <property type="entry name" value="tonB_Cterm"/>
    <property type="match status" value="1"/>
</dbReference>
<dbReference type="Pfam" id="PF01835">
    <property type="entry name" value="MG2"/>
    <property type="match status" value="1"/>
</dbReference>
<dbReference type="SMART" id="SM01419">
    <property type="entry name" value="Thiol-ester_cl"/>
    <property type="match status" value="1"/>
</dbReference>
<dbReference type="Gene3D" id="2.60.40.1930">
    <property type="match status" value="1"/>
</dbReference>
<keyword evidence="5" id="KW-0882">Thioester bond</keyword>
<dbReference type="SUPFAM" id="SSF49410">
    <property type="entry name" value="Alpha-macroglobulin receptor domain"/>
    <property type="match status" value="1"/>
</dbReference>
<dbReference type="SMART" id="SM01361">
    <property type="entry name" value="A2M_recep"/>
    <property type="match status" value="1"/>
</dbReference>
<keyword evidence="8" id="KW-1015">Disulfide bond</keyword>
<dbReference type="GO" id="GO:0005615">
    <property type="term" value="C:extracellular space"/>
    <property type="evidence" value="ECO:0007669"/>
    <property type="project" value="InterPro"/>
</dbReference>
<comment type="caution">
    <text evidence="10">The sequence shown here is derived from an EMBL/GenBank/DDBJ whole genome shotgun (WGS) entry which is preliminary data.</text>
</comment>
<dbReference type="Pfam" id="PF07678">
    <property type="entry name" value="TED_complement"/>
    <property type="match status" value="1"/>
</dbReference>
<dbReference type="InterPro" id="IPR037682">
    <property type="entry name" value="TonB_C"/>
</dbReference>
<evidence type="ECO:0000256" key="5">
    <source>
        <dbReference type="ARBA" id="ARBA00022966"/>
    </source>
</evidence>
<dbReference type="Pfam" id="PF00207">
    <property type="entry name" value="A2M"/>
    <property type="match status" value="1"/>
</dbReference>
<dbReference type="PROSITE" id="PS52015">
    <property type="entry name" value="TONB_CTD"/>
    <property type="match status" value="1"/>
</dbReference>
<dbReference type="Pfam" id="PF07677">
    <property type="entry name" value="A2M_recep"/>
    <property type="match status" value="1"/>
</dbReference>
<dbReference type="GO" id="GO:0016020">
    <property type="term" value="C:membrane"/>
    <property type="evidence" value="ECO:0007669"/>
    <property type="project" value="UniProtKB-SubCell"/>
</dbReference>
<dbReference type="SUPFAM" id="SSF74653">
    <property type="entry name" value="TolA/TonB C-terminal domain"/>
    <property type="match status" value="1"/>
</dbReference>
<dbReference type="InterPro" id="IPR036595">
    <property type="entry name" value="A-macroglobulin_rcpt-bd_sf"/>
</dbReference>
<dbReference type="InterPro" id="IPR050473">
    <property type="entry name" value="A2M/Complement_sys"/>
</dbReference>
<dbReference type="Gene3D" id="1.50.10.20">
    <property type="match status" value="1"/>
</dbReference>
<dbReference type="Pfam" id="PF03544">
    <property type="entry name" value="TonB_C"/>
    <property type="match status" value="1"/>
</dbReference>
<dbReference type="GO" id="GO:0004866">
    <property type="term" value="F:endopeptidase inhibitor activity"/>
    <property type="evidence" value="ECO:0007669"/>
    <property type="project" value="InterPro"/>
</dbReference>
<dbReference type="InterPro" id="IPR006260">
    <property type="entry name" value="TonB/TolA_C"/>
</dbReference>
<dbReference type="InterPro" id="IPR011626">
    <property type="entry name" value="Alpha-macroglobulin_TED"/>
</dbReference>
<dbReference type="OrthoDB" id="679547at2"/>
<dbReference type="Gene3D" id="3.30.1150.10">
    <property type="match status" value="1"/>
</dbReference>
<keyword evidence="4" id="KW-0732">Signal</keyword>
<evidence type="ECO:0000256" key="8">
    <source>
        <dbReference type="ARBA" id="ARBA00023157"/>
    </source>
</evidence>
<evidence type="ECO:0000256" key="2">
    <source>
        <dbReference type="ARBA" id="ARBA00010556"/>
    </source>
</evidence>
<reference evidence="10 11" key="1">
    <citation type="submission" date="2018-03" db="EMBL/GenBank/DDBJ databases">
        <title>Genomic Encyclopedia of Archaeal and Bacterial Type Strains, Phase II (KMG-II): from individual species to whole genera.</title>
        <authorList>
            <person name="Goeker M."/>
        </authorList>
    </citation>
    <scope>NUCLEOTIDE SEQUENCE [LARGE SCALE GENOMIC DNA]</scope>
    <source>
        <strain evidence="10 11">DSM 28229</strain>
    </source>
</reference>
<dbReference type="InterPro" id="IPR047565">
    <property type="entry name" value="Alpha-macroglob_thiol-ester_cl"/>
</dbReference>